<dbReference type="GO" id="GO:0016301">
    <property type="term" value="F:kinase activity"/>
    <property type="evidence" value="ECO:0007669"/>
    <property type="project" value="UniProtKB-KW"/>
</dbReference>
<evidence type="ECO:0000256" key="2">
    <source>
        <dbReference type="ARBA" id="ARBA00022679"/>
    </source>
</evidence>
<keyword evidence="6" id="KW-1185">Reference proteome</keyword>
<dbReference type="InterPro" id="IPR011611">
    <property type="entry name" value="PfkB_dom"/>
</dbReference>
<protein>
    <submittedName>
        <fullName evidence="5">PfkB family carbohydrate kinase</fullName>
    </submittedName>
</protein>
<dbReference type="PANTHER" id="PTHR43320">
    <property type="entry name" value="SUGAR KINASE"/>
    <property type="match status" value="1"/>
</dbReference>
<dbReference type="SUPFAM" id="SSF53613">
    <property type="entry name" value="Ribokinase-like"/>
    <property type="match status" value="1"/>
</dbReference>
<reference evidence="5 6" key="1">
    <citation type="journal article" date="2021" name="ISME Commun">
        <title>Automated analysis of genomic sequences facilitates high-throughput and comprehensive description of bacteria.</title>
        <authorList>
            <person name="Hitch T.C.A."/>
        </authorList>
    </citation>
    <scope>NUCLEOTIDE SEQUENCE [LARGE SCALE GENOMIC DNA]</scope>
    <source>
        <strain evidence="5 6">Sanger_04</strain>
    </source>
</reference>
<evidence type="ECO:0000313" key="5">
    <source>
        <dbReference type="EMBL" id="MCU6697432.1"/>
    </source>
</evidence>
<keyword evidence="3 5" id="KW-0418">Kinase</keyword>
<sequence>MTSMKTKRYAIAAPTSMGLRITPENRMSVQNSNLFYMQATSAESNVLNVASSLGRECLILTKFVKGSPMADFIRRQLRARNIAFEGAEVDQGGPWGYRHQFNIADSGFGLRAPRVWNDRAGEVGRTLSIDEFDVERIFGQEGVGILHLSGLIAAMSPETTACCLALAKVAKQYGTLISFDLNYRATFWAGRDAELHQAFHEIASQADILIGNEEDFQLCLGFEGPETGGKDLSEKIDSFKGMISQVKERYPHTRMFATTLRQVLSANEHLWGAILLADGQWYVEEPRPIQVLDRIGGGDGFSGGLLYGVLNGWAPDKCLQFGWASGVLAASSLNDYAEPADEKQVWDIYKGNARVQR</sequence>
<organism evidence="5 6">
    <name type="scientific">Laedolimicola ammoniilytica</name>
    <dbReference type="NCBI Taxonomy" id="2981771"/>
    <lineage>
        <taxon>Bacteria</taxon>
        <taxon>Bacillati</taxon>
        <taxon>Bacillota</taxon>
        <taxon>Clostridia</taxon>
        <taxon>Lachnospirales</taxon>
        <taxon>Lachnospiraceae</taxon>
        <taxon>Laedolimicola</taxon>
    </lineage>
</organism>
<evidence type="ECO:0000256" key="3">
    <source>
        <dbReference type="ARBA" id="ARBA00022777"/>
    </source>
</evidence>
<proteinExistence type="inferred from homology"/>
<feature type="domain" description="Carbohydrate kinase PfkB" evidence="4">
    <location>
        <begin position="43"/>
        <end position="335"/>
    </location>
</feature>
<comment type="similarity">
    <text evidence="1">Belongs to the carbohydrate kinase PfkB family.</text>
</comment>
<name>A0ABT2RYZ3_9FIRM</name>
<accession>A0ABT2RYZ3</accession>
<dbReference type="EMBL" id="JAOQKC010000014">
    <property type="protein sequence ID" value="MCU6697432.1"/>
    <property type="molecule type" value="Genomic_DNA"/>
</dbReference>
<evidence type="ECO:0000313" key="6">
    <source>
        <dbReference type="Proteomes" id="UP001652461"/>
    </source>
</evidence>
<dbReference type="RefSeq" id="WP_158363863.1">
    <property type="nucleotide sequence ID" value="NZ_JAOQKC010000014.1"/>
</dbReference>
<dbReference type="InterPro" id="IPR052700">
    <property type="entry name" value="Carb_kinase_PfkB-like"/>
</dbReference>
<dbReference type="PANTHER" id="PTHR43320:SF2">
    <property type="entry name" value="2-DEHYDRO-3-DEOXYGLUCONOKINASE_2-DEHYDRO-3-DEOXYGALACTONOKINASE"/>
    <property type="match status" value="1"/>
</dbReference>
<dbReference type="Pfam" id="PF00294">
    <property type="entry name" value="PfkB"/>
    <property type="match status" value="1"/>
</dbReference>
<keyword evidence="2" id="KW-0808">Transferase</keyword>
<comment type="caution">
    <text evidence="5">The sequence shown here is derived from an EMBL/GenBank/DDBJ whole genome shotgun (WGS) entry which is preliminary data.</text>
</comment>
<dbReference type="Gene3D" id="3.40.1190.20">
    <property type="match status" value="1"/>
</dbReference>
<evidence type="ECO:0000259" key="4">
    <source>
        <dbReference type="Pfam" id="PF00294"/>
    </source>
</evidence>
<dbReference type="InterPro" id="IPR029056">
    <property type="entry name" value="Ribokinase-like"/>
</dbReference>
<dbReference type="Proteomes" id="UP001652461">
    <property type="component" value="Unassembled WGS sequence"/>
</dbReference>
<evidence type="ECO:0000256" key="1">
    <source>
        <dbReference type="ARBA" id="ARBA00010688"/>
    </source>
</evidence>
<gene>
    <name evidence="5" type="ORF">OCV63_11090</name>
</gene>